<evidence type="ECO:0000313" key="2">
    <source>
        <dbReference type="EMBL" id="KNC80265.1"/>
    </source>
</evidence>
<proteinExistence type="predicted"/>
<sequence>MQYIEGRFRTLLNNKPERLTTHHIAARQKDDGRELWVTIADEAKAAVSKQQTLEGGTESAIAPSGSEASVKKQLSLTPEETESQLKLGMEAQTEVKECVAENAVGGN</sequence>
<reference evidence="2 3" key="1">
    <citation type="submission" date="2011-02" db="EMBL/GenBank/DDBJ databases">
        <title>The Genome Sequence of Sphaeroforma arctica JP610.</title>
        <authorList>
            <consortium name="The Broad Institute Genome Sequencing Platform"/>
            <person name="Russ C."/>
            <person name="Cuomo C."/>
            <person name="Young S.K."/>
            <person name="Zeng Q."/>
            <person name="Gargeya S."/>
            <person name="Alvarado L."/>
            <person name="Berlin A."/>
            <person name="Chapman S.B."/>
            <person name="Chen Z."/>
            <person name="Freedman E."/>
            <person name="Gellesch M."/>
            <person name="Goldberg J."/>
            <person name="Griggs A."/>
            <person name="Gujja S."/>
            <person name="Heilman E."/>
            <person name="Heiman D."/>
            <person name="Howarth C."/>
            <person name="Mehta T."/>
            <person name="Neiman D."/>
            <person name="Pearson M."/>
            <person name="Roberts A."/>
            <person name="Saif S."/>
            <person name="Shea T."/>
            <person name="Shenoy N."/>
            <person name="Sisk P."/>
            <person name="Stolte C."/>
            <person name="Sykes S."/>
            <person name="White J."/>
            <person name="Yandava C."/>
            <person name="Burger G."/>
            <person name="Gray M.W."/>
            <person name="Holland P.W.H."/>
            <person name="King N."/>
            <person name="Lang F.B.F."/>
            <person name="Roger A.J."/>
            <person name="Ruiz-Trillo I."/>
            <person name="Haas B."/>
            <person name="Nusbaum C."/>
            <person name="Birren B."/>
        </authorList>
    </citation>
    <scope>NUCLEOTIDE SEQUENCE [LARGE SCALE GENOMIC DNA]</scope>
    <source>
        <strain evidence="2 3">JP610</strain>
    </source>
</reference>
<organism evidence="2 3">
    <name type="scientific">Sphaeroforma arctica JP610</name>
    <dbReference type="NCBI Taxonomy" id="667725"/>
    <lineage>
        <taxon>Eukaryota</taxon>
        <taxon>Ichthyosporea</taxon>
        <taxon>Ichthyophonida</taxon>
        <taxon>Sphaeroforma</taxon>
    </lineage>
</organism>
<gene>
    <name evidence="2" type="ORF">SARC_07375</name>
</gene>
<keyword evidence="3" id="KW-1185">Reference proteome</keyword>
<name>A0A0L0FTU9_9EUKA</name>
<dbReference type="Proteomes" id="UP000054560">
    <property type="component" value="Unassembled WGS sequence"/>
</dbReference>
<dbReference type="AlphaFoldDB" id="A0A0L0FTU9"/>
<protein>
    <submittedName>
        <fullName evidence="2">Uncharacterized protein</fullName>
    </submittedName>
</protein>
<evidence type="ECO:0000313" key="3">
    <source>
        <dbReference type="Proteomes" id="UP000054560"/>
    </source>
</evidence>
<dbReference type="RefSeq" id="XP_014154167.1">
    <property type="nucleotide sequence ID" value="XM_014298692.1"/>
</dbReference>
<evidence type="ECO:0000256" key="1">
    <source>
        <dbReference type="SAM" id="MobiDB-lite"/>
    </source>
</evidence>
<accession>A0A0L0FTU9</accession>
<dbReference type="GeneID" id="25907879"/>
<feature type="region of interest" description="Disordered" evidence="1">
    <location>
        <begin position="49"/>
        <end position="70"/>
    </location>
</feature>
<dbReference type="EMBL" id="KQ242175">
    <property type="protein sequence ID" value="KNC80265.1"/>
    <property type="molecule type" value="Genomic_DNA"/>
</dbReference>